<sequence>MVPRRGYRSNTLSALLGVTPELKERIRGHSTLRRFLVIVVTLSIAFPAVMSGAFLIYQNYQRTLELDSKEAAMNYADLLQAGMTMPLWEVAPSLGQPVIDSLRLDPSIVAIDVVDQQGNTFLSYHNPKIDEGFGVIQFQRAIEYQNSIIGELNFTYSLADAQRQATKDSELLLIVIAIQLLFSLACLSYFLNQRVISPLNKLEKAAAGIAGGDLRTSVPQLSGDEFGSLSRQLETMRWSLERSFTHMEDRVAERTAELVELNKELNSTVEQLNATQGNLVQSEKLAALGSLVAGVAHELNTPIGNGLTVASTLNDSTKRVKKMMEEGITKNALQDFLEEAEEGSGLVCKSLERASELVNSFKQVAVDRTSAQRRCFDMLEMLNETRMTLSPTLKKTPYQVEVDCPRDIMLDSYPGPLGQVITNLINNSIVHGFDGREFGCIRIVCRKDENDMLRLIVEDDGKGIAEEHINRIFDPFFTTKLGEGGNGLGMHILHNIVTGMMGGQVVVESKVNVGTKFTITMPAVSPNYDHANDGTGGGFKVNVR</sequence>
<keyword evidence="8" id="KW-0472">Membrane</keyword>
<dbReference type="EMBL" id="CP000282">
    <property type="protein sequence ID" value="ABD80622.1"/>
    <property type="molecule type" value="Genomic_DNA"/>
</dbReference>
<dbReference type="InterPro" id="IPR005467">
    <property type="entry name" value="His_kinase_dom"/>
</dbReference>
<keyword evidence="8" id="KW-0812">Transmembrane</keyword>
<keyword evidence="5" id="KW-0808">Transferase</keyword>
<evidence type="ECO:0000256" key="5">
    <source>
        <dbReference type="ARBA" id="ARBA00022679"/>
    </source>
</evidence>
<dbReference type="GO" id="GO:0016020">
    <property type="term" value="C:membrane"/>
    <property type="evidence" value="ECO:0007669"/>
    <property type="project" value="UniProtKB-SubCell"/>
</dbReference>
<gene>
    <name evidence="11" type="ordered locus">Sde_1360</name>
</gene>
<dbReference type="PROSITE" id="PS50109">
    <property type="entry name" value="HIS_KIN"/>
    <property type="match status" value="1"/>
</dbReference>
<dbReference type="Pfam" id="PF02518">
    <property type="entry name" value="HATPase_c"/>
    <property type="match status" value="1"/>
</dbReference>
<evidence type="ECO:0000256" key="2">
    <source>
        <dbReference type="ARBA" id="ARBA00004370"/>
    </source>
</evidence>
<dbReference type="GO" id="GO:0005524">
    <property type="term" value="F:ATP binding"/>
    <property type="evidence" value="ECO:0007669"/>
    <property type="project" value="UniProtKB-KW"/>
</dbReference>
<dbReference type="HOGENOM" id="CLU_000445_133_5_6"/>
<proteinExistence type="predicted"/>
<dbReference type="PROSITE" id="PS50885">
    <property type="entry name" value="HAMP"/>
    <property type="match status" value="1"/>
</dbReference>
<dbReference type="PRINTS" id="PR00344">
    <property type="entry name" value="BCTRLSENSOR"/>
</dbReference>
<dbReference type="SMART" id="SM00304">
    <property type="entry name" value="HAMP"/>
    <property type="match status" value="1"/>
</dbReference>
<dbReference type="PANTHER" id="PTHR43065:SF42">
    <property type="entry name" value="TWO-COMPONENT SENSOR PPRA"/>
    <property type="match status" value="1"/>
</dbReference>
<dbReference type="InterPro" id="IPR003661">
    <property type="entry name" value="HisK_dim/P_dom"/>
</dbReference>
<accession>Q21L07</accession>
<comment type="catalytic activity">
    <reaction evidence="1">
        <text>ATP + protein L-histidine = ADP + protein N-phospho-L-histidine.</text>
        <dbReference type="EC" id="2.7.13.3"/>
    </reaction>
</comment>
<dbReference type="EC" id="2.7.13.3" evidence="3"/>
<keyword evidence="7" id="KW-0175">Coiled coil</keyword>
<keyword evidence="8" id="KW-1133">Transmembrane helix</keyword>
<feature type="coiled-coil region" evidence="7">
    <location>
        <begin position="251"/>
        <end position="278"/>
    </location>
</feature>
<dbReference type="CDD" id="cd06225">
    <property type="entry name" value="HAMP"/>
    <property type="match status" value="1"/>
</dbReference>
<dbReference type="InterPro" id="IPR036890">
    <property type="entry name" value="HATPase_C_sf"/>
</dbReference>
<evidence type="ECO:0000256" key="3">
    <source>
        <dbReference type="ARBA" id="ARBA00012438"/>
    </source>
</evidence>
<dbReference type="STRING" id="203122.Sde_1360"/>
<evidence type="ECO:0000313" key="12">
    <source>
        <dbReference type="Proteomes" id="UP000001947"/>
    </source>
</evidence>
<reference evidence="11 12" key="1">
    <citation type="journal article" date="2008" name="PLoS Genet.">
        <title>Complete genome sequence of the complex carbohydrate-degrading marine bacterium, Saccharophagus degradans strain 2-40 T.</title>
        <authorList>
            <person name="Weiner R.M."/>
            <person name="Taylor L.E.II."/>
            <person name="Henrissat B."/>
            <person name="Hauser L."/>
            <person name="Land M."/>
            <person name="Coutinho P.M."/>
            <person name="Rancurel C."/>
            <person name="Saunders E.H."/>
            <person name="Longmire A.G."/>
            <person name="Zhang H."/>
            <person name="Bayer E.A."/>
            <person name="Gilbert H.J."/>
            <person name="Larimer F."/>
            <person name="Zhulin I.B."/>
            <person name="Ekborg N.A."/>
            <person name="Lamed R."/>
            <person name="Richardson P.M."/>
            <person name="Borovok I."/>
            <person name="Hutcheson S."/>
        </authorList>
    </citation>
    <scope>NUCLEOTIDE SEQUENCE [LARGE SCALE GENOMIC DNA]</scope>
    <source>
        <strain evidence="12">2-40 / ATCC 43961 / DSM 17024</strain>
    </source>
</reference>
<dbReference type="PANTHER" id="PTHR43065">
    <property type="entry name" value="SENSOR HISTIDINE KINASE"/>
    <property type="match status" value="1"/>
</dbReference>
<evidence type="ECO:0000259" key="10">
    <source>
        <dbReference type="PROSITE" id="PS50885"/>
    </source>
</evidence>
<dbReference type="InterPro" id="IPR004358">
    <property type="entry name" value="Sig_transdc_His_kin-like_C"/>
</dbReference>
<feature type="domain" description="HAMP" evidence="10">
    <location>
        <begin position="193"/>
        <end position="245"/>
    </location>
</feature>
<keyword evidence="12" id="KW-1185">Reference proteome</keyword>
<comment type="subcellular location">
    <subcellularLocation>
        <location evidence="2">Membrane</location>
    </subcellularLocation>
</comment>
<dbReference type="eggNOG" id="COG4191">
    <property type="taxonomic scope" value="Bacteria"/>
</dbReference>
<dbReference type="AlphaFoldDB" id="Q21L07"/>
<dbReference type="GO" id="GO:0000155">
    <property type="term" value="F:phosphorelay sensor kinase activity"/>
    <property type="evidence" value="ECO:0007669"/>
    <property type="project" value="InterPro"/>
</dbReference>
<evidence type="ECO:0000313" key="11">
    <source>
        <dbReference type="EMBL" id="ABD80622.1"/>
    </source>
</evidence>
<keyword evidence="11" id="KW-0547">Nucleotide-binding</keyword>
<dbReference type="CDD" id="cd00082">
    <property type="entry name" value="HisKA"/>
    <property type="match status" value="1"/>
</dbReference>
<dbReference type="KEGG" id="sde:Sde_1360"/>
<keyword evidence="11" id="KW-0067">ATP-binding</keyword>
<dbReference type="Gene3D" id="1.10.287.130">
    <property type="match status" value="1"/>
</dbReference>
<dbReference type="SUPFAM" id="SSF158472">
    <property type="entry name" value="HAMP domain-like"/>
    <property type="match status" value="1"/>
</dbReference>
<protein>
    <recommendedName>
        <fullName evidence="3">histidine kinase</fullName>
        <ecNumber evidence="3">2.7.13.3</ecNumber>
    </recommendedName>
</protein>
<dbReference type="SUPFAM" id="SSF55874">
    <property type="entry name" value="ATPase domain of HSP90 chaperone/DNA topoisomerase II/histidine kinase"/>
    <property type="match status" value="1"/>
</dbReference>
<dbReference type="Gene3D" id="6.10.340.10">
    <property type="match status" value="1"/>
</dbReference>
<dbReference type="Gene3D" id="3.30.565.10">
    <property type="entry name" value="Histidine kinase-like ATPase, C-terminal domain"/>
    <property type="match status" value="1"/>
</dbReference>
<evidence type="ECO:0000259" key="9">
    <source>
        <dbReference type="PROSITE" id="PS50109"/>
    </source>
</evidence>
<organism evidence="11 12">
    <name type="scientific">Saccharophagus degradans (strain 2-40 / ATCC 43961 / DSM 17024)</name>
    <dbReference type="NCBI Taxonomy" id="203122"/>
    <lineage>
        <taxon>Bacteria</taxon>
        <taxon>Pseudomonadati</taxon>
        <taxon>Pseudomonadota</taxon>
        <taxon>Gammaproteobacteria</taxon>
        <taxon>Cellvibrionales</taxon>
        <taxon>Cellvibrionaceae</taxon>
        <taxon>Saccharophagus</taxon>
    </lineage>
</organism>
<feature type="domain" description="Histidine kinase" evidence="9">
    <location>
        <begin position="294"/>
        <end position="525"/>
    </location>
</feature>
<evidence type="ECO:0000256" key="1">
    <source>
        <dbReference type="ARBA" id="ARBA00000085"/>
    </source>
</evidence>
<evidence type="ECO:0000256" key="8">
    <source>
        <dbReference type="SAM" id="Phobius"/>
    </source>
</evidence>
<dbReference type="InterPro" id="IPR003660">
    <property type="entry name" value="HAMP_dom"/>
</dbReference>
<name>Q21L07_SACD2</name>
<dbReference type="InterPro" id="IPR003594">
    <property type="entry name" value="HATPase_dom"/>
</dbReference>
<evidence type="ECO:0000256" key="6">
    <source>
        <dbReference type="ARBA" id="ARBA00022777"/>
    </source>
</evidence>
<evidence type="ECO:0000256" key="4">
    <source>
        <dbReference type="ARBA" id="ARBA00022553"/>
    </source>
</evidence>
<dbReference type="Pfam" id="PF00672">
    <property type="entry name" value="HAMP"/>
    <property type="match status" value="1"/>
</dbReference>
<dbReference type="Proteomes" id="UP000001947">
    <property type="component" value="Chromosome"/>
</dbReference>
<keyword evidence="6" id="KW-0418">Kinase</keyword>
<evidence type="ECO:0000256" key="7">
    <source>
        <dbReference type="SAM" id="Coils"/>
    </source>
</evidence>
<keyword evidence="4" id="KW-0597">Phosphoprotein</keyword>
<dbReference type="SMART" id="SM00387">
    <property type="entry name" value="HATPase_c"/>
    <property type="match status" value="1"/>
</dbReference>
<feature type="transmembrane region" description="Helical" evidence="8">
    <location>
        <begin position="35"/>
        <end position="57"/>
    </location>
</feature>